<dbReference type="AlphaFoldDB" id="A0A0F9R6L9"/>
<evidence type="ECO:0000256" key="1">
    <source>
        <dbReference type="SAM" id="MobiDB-lite"/>
    </source>
</evidence>
<name>A0A0F9R6L9_9ZZZZ</name>
<accession>A0A0F9R6L9</accession>
<sequence length="257" mass="29212">MSNNPVYQAEFECSCGATGYIQATEDPAFCPICGEEGVEVWESEFNILGDTPPTPPKIVYKEKIVYRTRPRPKDGRDLRFGYRGQGSRPTTGHRGMRKDPNHKIVNDPPILTSVLGEDGKRVYIVDCGYTGIRATITNHLENWHGMKHKEAKNAVKIKNHQWQDKRHRLLVHDCKARGLNPVSVQIIGYVKKGKRPRLYRYHVPECGFTGARTTLIRHLTMHHGYDLVTASLMSKIRGDSLADRTYVNKFLEDDPIG</sequence>
<proteinExistence type="predicted"/>
<gene>
    <name evidence="2" type="ORF">LCGC14_0688150</name>
</gene>
<comment type="caution">
    <text evidence="2">The sequence shown here is derived from an EMBL/GenBank/DDBJ whole genome shotgun (WGS) entry which is preliminary data.</text>
</comment>
<dbReference type="EMBL" id="LAZR01001419">
    <property type="protein sequence ID" value="KKN44937.1"/>
    <property type="molecule type" value="Genomic_DNA"/>
</dbReference>
<organism evidence="2">
    <name type="scientific">marine sediment metagenome</name>
    <dbReference type="NCBI Taxonomy" id="412755"/>
    <lineage>
        <taxon>unclassified sequences</taxon>
        <taxon>metagenomes</taxon>
        <taxon>ecological metagenomes</taxon>
    </lineage>
</organism>
<evidence type="ECO:0000313" key="2">
    <source>
        <dbReference type="EMBL" id="KKN44937.1"/>
    </source>
</evidence>
<reference evidence="2" key="1">
    <citation type="journal article" date="2015" name="Nature">
        <title>Complex archaea that bridge the gap between prokaryotes and eukaryotes.</title>
        <authorList>
            <person name="Spang A."/>
            <person name="Saw J.H."/>
            <person name="Jorgensen S.L."/>
            <person name="Zaremba-Niedzwiedzka K."/>
            <person name="Martijn J."/>
            <person name="Lind A.E."/>
            <person name="van Eijk R."/>
            <person name="Schleper C."/>
            <person name="Guy L."/>
            <person name="Ettema T.J."/>
        </authorList>
    </citation>
    <scope>NUCLEOTIDE SEQUENCE</scope>
</reference>
<protein>
    <submittedName>
        <fullName evidence="2">Uncharacterized protein</fullName>
    </submittedName>
</protein>
<feature type="region of interest" description="Disordered" evidence="1">
    <location>
        <begin position="75"/>
        <end position="104"/>
    </location>
</feature>